<dbReference type="AlphaFoldDB" id="A0A656Q931"/>
<dbReference type="Proteomes" id="UP000027451">
    <property type="component" value="Unassembled WGS sequence"/>
</dbReference>
<name>A0A656Q931_9BURK</name>
<reference evidence="1 2" key="1">
    <citation type="submission" date="2014-03" db="EMBL/GenBank/DDBJ databases">
        <title>Draft Genome Sequences of Four Burkholderia Strains.</title>
        <authorList>
            <person name="Liu X.Y."/>
            <person name="Li C.X."/>
            <person name="Xu J.H."/>
        </authorList>
    </citation>
    <scope>NUCLEOTIDE SEQUENCE [LARGE SCALE GENOMIC DNA]</scope>
    <source>
        <strain evidence="1 2">OP-1</strain>
    </source>
</reference>
<keyword evidence="2" id="KW-1185">Reference proteome</keyword>
<proteinExistence type="predicted"/>
<gene>
    <name evidence="1" type="ORF">BG60_27670</name>
</gene>
<comment type="caution">
    <text evidence="1">The sequence shown here is derived from an EMBL/GenBank/DDBJ whole genome shotgun (WGS) entry which is preliminary data.</text>
</comment>
<accession>A0A656Q931</accession>
<dbReference type="OrthoDB" id="9133575at2"/>
<protein>
    <submittedName>
        <fullName evidence="1">Uncharacterized protein</fullName>
    </submittedName>
</protein>
<dbReference type="RefSeq" id="WP_033536785.1">
    <property type="nucleotide sequence ID" value="NZ_JFHD01000045.1"/>
</dbReference>
<evidence type="ECO:0000313" key="2">
    <source>
        <dbReference type="Proteomes" id="UP000027451"/>
    </source>
</evidence>
<sequence>MSQKDRKAEFRKALIELVNSHIKSSGITPEEAATVFAEEAKTALDHLGWKPQPQRAASEHLVVAAACLNDGLVIPVPRFDALFPVSESAI</sequence>
<dbReference type="EMBL" id="JFHD01000045">
    <property type="protein sequence ID" value="KDR25576.1"/>
    <property type="molecule type" value="Genomic_DNA"/>
</dbReference>
<organism evidence="1 2">
    <name type="scientific">Caballeronia zhejiangensis</name>
    <dbReference type="NCBI Taxonomy" id="871203"/>
    <lineage>
        <taxon>Bacteria</taxon>
        <taxon>Pseudomonadati</taxon>
        <taxon>Pseudomonadota</taxon>
        <taxon>Betaproteobacteria</taxon>
        <taxon>Burkholderiales</taxon>
        <taxon>Burkholderiaceae</taxon>
        <taxon>Caballeronia</taxon>
    </lineage>
</organism>
<evidence type="ECO:0000313" key="1">
    <source>
        <dbReference type="EMBL" id="KDR25576.1"/>
    </source>
</evidence>